<dbReference type="InterPro" id="IPR019734">
    <property type="entry name" value="TPR_rpt"/>
</dbReference>
<evidence type="ECO:0008006" key="4">
    <source>
        <dbReference type="Google" id="ProtNLM"/>
    </source>
</evidence>
<accession>A0ABN8S2I8</accession>
<dbReference type="PANTHER" id="PTHR19959:SF119">
    <property type="entry name" value="FUNGAL LIPASE-LIKE DOMAIN-CONTAINING PROTEIN"/>
    <property type="match status" value="1"/>
</dbReference>
<protein>
    <recommendedName>
        <fullName evidence="4">Nephrocystin-3</fullName>
    </recommendedName>
</protein>
<dbReference type="PROSITE" id="PS50293">
    <property type="entry name" value="TPR_REGION"/>
    <property type="match status" value="1"/>
</dbReference>
<dbReference type="EMBL" id="CALNXI010002163">
    <property type="protein sequence ID" value="CAH3183978.1"/>
    <property type="molecule type" value="Genomic_DNA"/>
</dbReference>
<keyword evidence="3" id="KW-1185">Reference proteome</keyword>
<gene>
    <name evidence="2" type="ORF">PEVE_00015179</name>
</gene>
<dbReference type="Pfam" id="PF13424">
    <property type="entry name" value="TPR_12"/>
    <property type="match status" value="2"/>
</dbReference>
<evidence type="ECO:0000313" key="2">
    <source>
        <dbReference type="EMBL" id="CAH3183978.1"/>
    </source>
</evidence>
<evidence type="ECO:0000256" key="1">
    <source>
        <dbReference type="PROSITE-ProRule" id="PRU00339"/>
    </source>
</evidence>
<dbReference type="InterPro" id="IPR011990">
    <property type="entry name" value="TPR-like_helical_dom_sf"/>
</dbReference>
<dbReference type="Gene3D" id="3.40.50.300">
    <property type="entry name" value="P-loop containing nucleotide triphosphate hydrolases"/>
    <property type="match status" value="1"/>
</dbReference>
<dbReference type="PROSITE" id="PS50005">
    <property type="entry name" value="TPR"/>
    <property type="match status" value="1"/>
</dbReference>
<dbReference type="Gene3D" id="1.25.40.10">
    <property type="entry name" value="Tetratricopeptide repeat domain"/>
    <property type="match status" value="3"/>
</dbReference>
<dbReference type="SUPFAM" id="SSF48452">
    <property type="entry name" value="TPR-like"/>
    <property type="match status" value="2"/>
</dbReference>
<evidence type="ECO:0000313" key="3">
    <source>
        <dbReference type="Proteomes" id="UP001159427"/>
    </source>
</evidence>
<reference evidence="2 3" key="1">
    <citation type="submission" date="2022-05" db="EMBL/GenBank/DDBJ databases">
        <authorList>
            <consortium name="Genoscope - CEA"/>
            <person name="William W."/>
        </authorList>
    </citation>
    <scope>NUCLEOTIDE SEQUENCE [LARGE SCALE GENOMIC DNA]</scope>
</reference>
<name>A0ABN8S2I8_9CNID</name>
<keyword evidence="1" id="KW-0802">TPR repeat</keyword>
<dbReference type="Proteomes" id="UP001159427">
    <property type="component" value="Unassembled WGS sequence"/>
</dbReference>
<dbReference type="SMART" id="SM00028">
    <property type="entry name" value="TPR"/>
    <property type="match status" value="5"/>
</dbReference>
<proteinExistence type="predicted"/>
<dbReference type="Pfam" id="PF13374">
    <property type="entry name" value="TPR_10"/>
    <property type="match status" value="2"/>
</dbReference>
<dbReference type="SUPFAM" id="SSF52540">
    <property type="entry name" value="P-loop containing nucleoside triphosphate hydrolases"/>
    <property type="match status" value="1"/>
</dbReference>
<feature type="repeat" description="TPR" evidence="1">
    <location>
        <begin position="874"/>
        <end position="907"/>
    </location>
</feature>
<comment type="caution">
    <text evidence="2">The sequence shown here is derived from an EMBL/GenBank/DDBJ whole genome shotgun (WGS) entry which is preliminary data.</text>
</comment>
<organism evidence="2 3">
    <name type="scientific">Porites evermanni</name>
    <dbReference type="NCBI Taxonomy" id="104178"/>
    <lineage>
        <taxon>Eukaryota</taxon>
        <taxon>Metazoa</taxon>
        <taxon>Cnidaria</taxon>
        <taxon>Anthozoa</taxon>
        <taxon>Hexacorallia</taxon>
        <taxon>Scleractinia</taxon>
        <taxon>Fungiina</taxon>
        <taxon>Poritidae</taxon>
        <taxon>Porites</taxon>
    </lineage>
</organism>
<sequence length="1026" mass="117290">MANKEYTEEELNYFRVCYITTHIIREGLKELFKSEWDRHHSPRFGLWQDTARNGQDFFRMESEKSRSKNSRLLSIIQNGNTEEWDCTCFFFAILYSNTLGSVISPTIAKDVDDLRMFRNEVFAHRSKACFPEAEFQRCVSKVSNALASLHLTTVELQRIINQRSFPTEELQKLQEQVTVLEDEIQGKPKSFEILPQAPSHAVVERKVEVENILQKFRDLEKINEADSIVTIYISGNPGCGKSQVARQVGRQFFAREAAKNDHDSCALVMTLNAESEQSVLDSYYTFARKVGVTEYSLNSITGGDSVLLPYEKISHLKTLVSSKMENYCSWLLVYDNVNKLSSIRDYLPNEHWGGCGHVLVTTQDGIHIPEADPLCASVSLSKGMQSEDARILLRKICGFSSDSEDESLVLNALDYQPLAIACAAVYIQFIGVSQRTSSSDTWKKYLKKLETLEKRALTERAYEQTNRSYQSSMTASVTLALEKMVQEPTFEHVIPFLALGASTPVNVDLIVHYLAKQDPDCDEDFATSEIVKCALLLRHSPDDGLDIHVQVKMHQVVREVFKRYLLDKYSKEQIAGFILLYIETLSTSVQHDPFHFDLNFHMTSKMMAPHVKSLSDWLTGRWNLVLANTREKGALQRTLFNFGDICRKHAFLFEARDYFDYALQIAKDDYDCEDHNKISFTATILNNLGLIFQETDQFKMAELYYTRALEILRALHPPNTSLPEIADSLNKLGTLFFICLLRKIQYGLRPSKLVTRYCNDNSCMEKAKDYFQQSLDMRKQLYGLEHPEVASSLSNVGSIHSMMGDLETAKDSFQRSHALRKKIYGEKHPCVADSLNNIGILNSEMDLTVEAVQYHEKALEMRKELFFHDHTVIADSYNNLALAYQYNGQLEQAKECFEEALRIREKISGKEHTSVAAVLINFSELWLQLGEVKEGEDLCDRAQKILGQFIFKEHRLLCSGFIPNGEPSEHFKSCMKKLARYVQAVAQAGHRTVLDDPLPPERFPIKCKVPASTFSDWIAYLRCQLL</sequence>
<dbReference type="InterPro" id="IPR027417">
    <property type="entry name" value="P-loop_NTPase"/>
</dbReference>
<dbReference type="PANTHER" id="PTHR19959">
    <property type="entry name" value="KINESIN LIGHT CHAIN"/>
    <property type="match status" value="1"/>
</dbReference>